<dbReference type="AlphaFoldDB" id="A0A2W5Z267"/>
<accession>A0A2W5Z267</accession>
<dbReference type="Proteomes" id="UP000248724">
    <property type="component" value="Unassembled WGS sequence"/>
</dbReference>
<evidence type="ECO:0000256" key="3">
    <source>
        <dbReference type="ARBA" id="ARBA00023027"/>
    </source>
</evidence>
<name>A0A2W5Z267_9BACT</name>
<gene>
    <name evidence="8" type="ORF">DLM65_13670</name>
    <name evidence="7" type="ORF">JF886_06960</name>
</gene>
<reference evidence="8 9" key="1">
    <citation type="journal article" date="2017" name="Nature">
        <title>Atmospheric trace gases support primary production in Antarctic desert surface soil.</title>
        <authorList>
            <person name="Ji M."/>
            <person name="Greening C."/>
            <person name="Vanwonterghem I."/>
            <person name="Carere C.R."/>
            <person name="Bay S.K."/>
            <person name="Steen J.A."/>
            <person name="Montgomery K."/>
            <person name="Lines T."/>
            <person name="Beardall J."/>
            <person name="van Dorst J."/>
            <person name="Snape I."/>
            <person name="Stott M.B."/>
            <person name="Hugenholtz P."/>
            <person name="Ferrari B.C."/>
        </authorList>
    </citation>
    <scope>NUCLEOTIDE SEQUENCE [LARGE SCALE GENOMIC DNA]</scope>
    <source>
        <strain evidence="8">RRmetagenome_bin12</strain>
    </source>
</reference>
<dbReference type="SUPFAM" id="SSF51735">
    <property type="entry name" value="NAD(P)-binding Rossmann-fold domains"/>
    <property type="match status" value="1"/>
</dbReference>
<feature type="domain" description="D-isomer specific 2-hydroxyacid dehydrogenase NAD-binding" evidence="6">
    <location>
        <begin position="109"/>
        <end position="287"/>
    </location>
</feature>
<reference evidence="8" key="2">
    <citation type="submission" date="2018-05" db="EMBL/GenBank/DDBJ databases">
        <authorList>
            <person name="Ferrari B."/>
        </authorList>
    </citation>
    <scope>NUCLEOTIDE SEQUENCE</scope>
    <source>
        <strain evidence="8">RRmetagenome_bin12</strain>
    </source>
</reference>
<evidence type="ECO:0000256" key="2">
    <source>
        <dbReference type="ARBA" id="ARBA00023002"/>
    </source>
</evidence>
<dbReference type="PROSITE" id="PS00670">
    <property type="entry name" value="D_2_HYDROXYACID_DH_2"/>
    <property type="match status" value="1"/>
</dbReference>
<dbReference type="InterPro" id="IPR029753">
    <property type="entry name" value="D-isomer_DH_CS"/>
</dbReference>
<evidence type="ECO:0000259" key="6">
    <source>
        <dbReference type="Pfam" id="PF02826"/>
    </source>
</evidence>
<dbReference type="CDD" id="cd05301">
    <property type="entry name" value="GDH"/>
    <property type="match status" value="1"/>
</dbReference>
<dbReference type="Pfam" id="PF00389">
    <property type="entry name" value="2-Hacid_dh"/>
    <property type="match status" value="1"/>
</dbReference>
<comment type="similarity">
    <text evidence="1 4">Belongs to the D-isomer specific 2-hydroxyacid dehydrogenase family.</text>
</comment>
<sequence>MAEVLCTLPLPAPFEEMVRPRASLSVLGRIAPSAELAERLRAHPVDVLCPQLRDPITADLLDAGLPTLRCVSLYAVGYNNVDVDAATQRHIAVSNTPGVLTDATADCTLALLLAAARRICEGDAAARAGAFQGWEPDYMLGMELTGALLGVVGFGRIGQAVARRALGFGLRIAYSTDVEVSIDADIQGRVTELPIAELLSTADVISLHVPLTDATHHLIDERALRSMRSSSVLVNTSRGPVVDETALVRALREGWIAAAGLDVYENEPQLAPGLVECRNAVLSPHLGSATVATRAAMARLTAQNSLDAIDGRVPTNCVNPSAWEGGAPPAVS</sequence>
<keyword evidence="3" id="KW-0520">NAD</keyword>
<evidence type="ECO:0000313" key="8">
    <source>
        <dbReference type="EMBL" id="PZR78217.1"/>
    </source>
</evidence>
<dbReference type="InterPro" id="IPR006140">
    <property type="entry name" value="D-isomer_DH_NAD-bd"/>
</dbReference>
<evidence type="ECO:0000256" key="1">
    <source>
        <dbReference type="ARBA" id="ARBA00005854"/>
    </source>
</evidence>
<dbReference type="PROSITE" id="PS00671">
    <property type="entry name" value="D_2_HYDROXYACID_DH_3"/>
    <property type="match status" value="1"/>
</dbReference>
<accession>A0A934N9U0</accession>
<evidence type="ECO:0000256" key="4">
    <source>
        <dbReference type="RuleBase" id="RU003719"/>
    </source>
</evidence>
<organism evidence="8 9">
    <name type="scientific">Candidatus Aeolococcus gillhamiae</name>
    <dbReference type="NCBI Taxonomy" id="3127015"/>
    <lineage>
        <taxon>Bacteria</taxon>
        <taxon>Bacillati</taxon>
        <taxon>Candidatus Dormiibacterota</taxon>
        <taxon>Candidatus Dormibacteria</taxon>
        <taxon>Candidatus Aeolococcales</taxon>
        <taxon>Candidatus Aeolococcaceae</taxon>
        <taxon>Candidatus Aeolococcus</taxon>
    </lineage>
</organism>
<dbReference type="EMBL" id="JAEKNS010000074">
    <property type="protein sequence ID" value="MBJ7594592.1"/>
    <property type="molecule type" value="Genomic_DNA"/>
</dbReference>
<evidence type="ECO:0000313" key="9">
    <source>
        <dbReference type="Proteomes" id="UP000248724"/>
    </source>
</evidence>
<feature type="domain" description="D-isomer specific 2-hydroxyacid dehydrogenase catalytic" evidence="5">
    <location>
        <begin position="33"/>
        <end position="319"/>
    </location>
</feature>
<evidence type="ECO:0000313" key="7">
    <source>
        <dbReference type="EMBL" id="MBJ7594592.1"/>
    </source>
</evidence>
<evidence type="ECO:0000313" key="10">
    <source>
        <dbReference type="Proteomes" id="UP000606991"/>
    </source>
</evidence>
<comment type="caution">
    <text evidence="8">The sequence shown here is derived from an EMBL/GenBank/DDBJ whole genome shotgun (WGS) entry which is preliminary data.</text>
</comment>
<dbReference type="PANTHER" id="PTHR10996:SF283">
    <property type="entry name" value="GLYOXYLATE_HYDROXYPYRUVATE REDUCTASE B"/>
    <property type="match status" value="1"/>
</dbReference>
<dbReference type="SUPFAM" id="SSF52283">
    <property type="entry name" value="Formate/glycerate dehydrogenase catalytic domain-like"/>
    <property type="match status" value="1"/>
</dbReference>
<dbReference type="InterPro" id="IPR050223">
    <property type="entry name" value="D-isomer_2-hydroxyacid_DH"/>
</dbReference>
<keyword evidence="2 4" id="KW-0560">Oxidoreductase</keyword>
<dbReference type="FunFam" id="3.40.50.720:FF:000203">
    <property type="entry name" value="D-3-phosphoglycerate dehydrogenase (SerA)"/>
    <property type="match status" value="1"/>
</dbReference>
<dbReference type="InterPro" id="IPR006139">
    <property type="entry name" value="D-isomer_2_OHA_DH_cat_dom"/>
</dbReference>
<dbReference type="Pfam" id="PF02826">
    <property type="entry name" value="2-Hacid_dh_C"/>
    <property type="match status" value="1"/>
</dbReference>
<proteinExistence type="inferred from homology"/>
<dbReference type="GO" id="GO:0030267">
    <property type="term" value="F:glyoxylate reductase (NADPH) activity"/>
    <property type="evidence" value="ECO:0007669"/>
    <property type="project" value="TreeGrafter"/>
</dbReference>
<dbReference type="EMBL" id="QHBU01000267">
    <property type="protein sequence ID" value="PZR78217.1"/>
    <property type="molecule type" value="Genomic_DNA"/>
</dbReference>
<dbReference type="InterPro" id="IPR036291">
    <property type="entry name" value="NAD(P)-bd_dom_sf"/>
</dbReference>
<protein>
    <submittedName>
        <fullName evidence="8">D-glycerate dehydrogenase</fullName>
    </submittedName>
</protein>
<dbReference type="PANTHER" id="PTHR10996">
    <property type="entry name" value="2-HYDROXYACID DEHYDROGENASE-RELATED"/>
    <property type="match status" value="1"/>
</dbReference>
<dbReference type="GO" id="GO:0005829">
    <property type="term" value="C:cytosol"/>
    <property type="evidence" value="ECO:0007669"/>
    <property type="project" value="TreeGrafter"/>
</dbReference>
<dbReference type="RefSeq" id="WP_337310921.1">
    <property type="nucleotide sequence ID" value="NZ_JAEKNS010000074.1"/>
</dbReference>
<dbReference type="GO" id="GO:0051287">
    <property type="term" value="F:NAD binding"/>
    <property type="evidence" value="ECO:0007669"/>
    <property type="project" value="InterPro"/>
</dbReference>
<dbReference type="GO" id="GO:0016618">
    <property type="term" value="F:hydroxypyruvate reductase [NAD(P)H] activity"/>
    <property type="evidence" value="ECO:0007669"/>
    <property type="project" value="TreeGrafter"/>
</dbReference>
<dbReference type="Proteomes" id="UP000606991">
    <property type="component" value="Unassembled WGS sequence"/>
</dbReference>
<reference evidence="7 10" key="3">
    <citation type="submission" date="2020-10" db="EMBL/GenBank/DDBJ databases">
        <title>Ca. Dormibacterota MAGs.</title>
        <authorList>
            <person name="Montgomery K."/>
        </authorList>
    </citation>
    <scope>NUCLEOTIDE SEQUENCE [LARGE SCALE GENOMIC DNA]</scope>
    <source>
        <strain evidence="7">SC8812_S17_18</strain>
    </source>
</reference>
<dbReference type="Gene3D" id="3.40.50.720">
    <property type="entry name" value="NAD(P)-binding Rossmann-like Domain"/>
    <property type="match status" value="2"/>
</dbReference>
<evidence type="ECO:0000259" key="5">
    <source>
        <dbReference type="Pfam" id="PF00389"/>
    </source>
</evidence>